<protein>
    <submittedName>
        <fullName evidence="2">NAD(P)H-binding</fullName>
    </submittedName>
</protein>
<dbReference type="SUPFAM" id="SSF51735">
    <property type="entry name" value="NAD(P)-binding Rossmann-fold domains"/>
    <property type="match status" value="1"/>
</dbReference>
<dbReference type="OrthoDB" id="9798632at2"/>
<dbReference type="Pfam" id="PF13460">
    <property type="entry name" value="NAD_binding_10"/>
    <property type="match status" value="1"/>
</dbReference>
<dbReference type="PANTHER" id="PTHR14097">
    <property type="entry name" value="OXIDOREDUCTASE HTATIP2"/>
    <property type="match status" value="1"/>
</dbReference>
<evidence type="ECO:0000259" key="1">
    <source>
        <dbReference type="Pfam" id="PF13460"/>
    </source>
</evidence>
<feature type="domain" description="NAD(P)-binding" evidence="1">
    <location>
        <begin position="9"/>
        <end position="117"/>
    </location>
</feature>
<dbReference type="InterPro" id="IPR036291">
    <property type="entry name" value="NAD(P)-bd_dom_sf"/>
</dbReference>
<name>A0A1M5FXG2_9BACT</name>
<dbReference type="STRING" id="1121884.SAMN02745131_03969"/>
<organism evidence="2 3">
    <name type="scientific">Flavisolibacter ginsengisoli DSM 18119</name>
    <dbReference type="NCBI Taxonomy" id="1121884"/>
    <lineage>
        <taxon>Bacteria</taxon>
        <taxon>Pseudomonadati</taxon>
        <taxon>Bacteroidota</taxon>
        <taxon>Chitinophagia</taxon>
        <taxon>Chitinophagales</taxon>
        <taxon>Chitinophagaceae</taxon>
        <taxon>Flavisolibacter</taxon>
    </lineage>
</organism>
<dbReference type="AlphaFoldDB" id="A0A1M5FXG2"/>
<keyword evidence="3" id="KW-1185">Reference proteome</keyword>
<dbReference type="PANTHER" id="PTHR14097:SF7">
    <property type="entry name" value="OXIDOREDUCTASE HTATIP2"/>
    <property type="match status" value="1"/>
</dbReference>
<proteinExistence type="predicted"/>
<gene>
    <name evidence="2" type="ORF">SAMN02745131_03969</name>
</gene>
<evidence type="ECO:0000313" key="2">
    <source>
        <dbReference type="EMBL" id="SHF95891.1"/>
    </source>
</evidence>
<dbReference type="Proteomes" id="UP000184048">
    <property type="component" value="Unassembled WGS sequence"/>
</dbReference>
<dbReference type="EMBL" id="FQUU01000025">
    <property type="protein sequence ID" value="SHF95891.1"/>
    <property type="molecule type" value="Genomic_DNA"/>
</dbReference>
<reference evidence="2 3" key="1">
    <citation type="submission" date="2016-11" db="EMBL/GenBank/DDBJ databases">
        <authorList>
            <person name="Jaros S."/>
            <person name="Januszkiewicz K."/>
            <person name="Wedrychowicz H."/>
        </authorList>
    </citation>
    <scope>NUCLEOTIDE SEQUENCE [LARGE SCALE GENOMIC DNA]</scope>
    <source>
        <strain evidence="2 3">DSM 18119</strain>
    </source>
</reference>
<dbReference type="InterPro" id="IPR016040">
    <property type="entry name" value="NAD(P)-bd_dom"/>
</dbReference>
<accession>A0A1M5FXG2</accession>
<evidence type="ECO:0000313" key="3">
    <source>
        <dbReference type="Proteomes" id="UP000184048"/>
    </source>
</evidence>
<dbReference type="Gene3D" id="3.40.50.720">
    <property type="entry name" value="NAD(P)-binding Rossmann-like Domain"/>
    <property type="match status" value="1"/>
</dbReference>
<dbReference type="RefSeq" id="WP_072837080.1">
    <property type="nucleotide sequence ID" value="NZ_FQUU01000025.1"/>
</dbReference>
<sequence>MKKTALVIGATGLVGNELVHQLLADDRFGAVLVFVRRSMGISHSKLQEFIINFDEPQSWSHLVKGDVLFSALGTTLKKAGSKEAQYIIDHDYQYNFAQAAAQNQVPVYVLVSSAMASVSSRIFYTRMKGELERDIQLLPFQAIHIMQPGMLQGNRKENRPGEKIGLYVIRLLNKMGIALKQKPVPASIVAKAMINVSFKNDKRISVYALTQVFTAAEQ</sequence>